<dbReference type="Gene3D" id="3.40.50.300">
    <property type="entry name" value="P-loop containing nucleotide triphosphate hydrolases"/>
    <property type="match status" value="1"/>
</dbReference>
<name>A0A0F8ZU42_9ZZZZ</name>
<comment type="caution">
    <text evidence="1">The sequence shown here is derived from an EMBL/GenBank/DDBJ whole genome shotgun (WGS) entry which is preliminary data.</text>
</comment>
<sequence length="84" mass="9089">MADAPATLRGMIEARGIGILNARAVGPVRVAFAVDLTREERARLPERRSCDILDISLPLIWGRNNDHLGPAVLQYLKAGEVPGS</sequence>
<dbReference type="EMBL" id="LAZR01049509">
    <property type="protein sequence ID" value="KKK89485.1"/>
    <property type="molecule type" value="Genomic_DNA"/>
</dbReference>
<reference evidence="1" key="1">
    <citation type="journal article" date="2015" name="Nature">
        <title>Complex archaea that bridge the gap between prokaryotes and eukaryotes.</title>
        <authorList>
            <person name="Spang A."/>
            <person name="Saw J.H."/>
            <person name="Jorgensen S.L."/>
            <person name="Zaremba-Niedzwiedzka K."/>
            <person name="Martijn J."/>
            <person name="Lind A.E."/>
            <person name="van Eijk R."/>
            <person name="Schleper C."/>
            <person name="Guy L."/>
            <person name="Ettema T.J."/>
        </authorList>
    </citation>
    <scope>NUCLEOTIDE SEQUENCE</scope>
</reference>
<protein>
    <submittedName>
        <fullName evidence="1">Uncharacterized protein</fullName>
    </submittedName>
</protein>
<proteinExistence type="predicted"/>
<evidence type="ECO:0000313" key="1">
    <source>
        <dbReference type="EMBL" id="KKK89485.1"/>
    </source>
</evidence>
<dbReference type="InterPro" id="IPR027417">
    <property type="entry name" value="P-loop_NTPase"/>
</dbReference>
<gene>
    <name evidence="1" type="ORF">LCGC14_2732620</name>
</gene>
<organism evidence="1">
    <name type="scientific">marine sediment metagenome</name>
    <dbReference type="NCBI Taxonomy" id="412755"/>
    <lineage>
        <taxon>unclassified sequences</taxon>
        <taxon>metagenomes</taxon>
        <taxon>ecological metagenomes</taxon>
    </lineage>
</organism>
<dbReference type="AlphaFoldDB" id="A0A0F8ZU42"/>
<accession>A0A0F8ZU42</accession>